<reference evidence="2" key="1">
    <citation type="journal article" date="2021" name="Genome Biol. Evol.">
        <title>The assembled and annotated genome of the fairy-ring fungus Marasmius oreades.</title>
        <authorList>
            <person name="Hiltunen M."/>
            <person name="Ament-Velasquez S.L."/>
            <person name="Johannesson H."/>
        </authorList>
    </citation>
    <scope>NUCLEOTIDE SEQUENCE</scope>
    <source>
        <strain evidence="2">03SP1</strain>
    </source>
</reference>
<evidence type="ECO:0000256" key="1">
    <source>
        <dbReference type="SAM" id="MobiDB-lite"/>
    </source>
</evidence>
<comment type="caution">
    <text evidence="2">The sequence shown here is derived from an EMBL/GenBank/DDBJ whole genome shotgun (WGS) entry which is preliminary data.</text>
</comment>
<evidence type="ECO:0000313" key="2">
    <source>
        <dbReference type="EMBL" id="KAG7086923.1"/>
    </source>
</evidence>
<feature type="region of interest" description="Disordered" evidence="1">
    <location>
        <begin position="207"/>
        <end position="343"/>
    </location>
</feature>
<feature type="compositionally biased region" description="Low complexity" evidence="1">
    <location>
        <begin position="60"/>
        <end position="82"/>
    </location>
</feature>
<organism evidence="2 3">
    <name type="scientific">Marasmius oreades</name>
    <name type="common">fairy-ring Marasmius</name>
    <dbReference type="NCBI Taxonomy" id="181124"/>
    <lineage>
        <taxon>Eukaryota</taxon>
        <taxon>Fungi</taxon>
        <taxon>Dikarya</taxon>
        <taxon>Basidiomycota</taxon>
        <taxon>Agaricomycotina</taxon>
        <taxon>Agaricomycetes</taxon>
        <taxon>Agaricomycetidae</taxon>
        <taxon>Agaricales</taxon>
        <taxon>Marasmiineae</taxon>
        <taxon>Marasmiaceae</taxon>
        <taxon>Marasmius</taxon>
    </lineage>
</organism>
<feature type="compositionally biased region" description="Polar residues" evidence="1">
    <location>
        <begin position="1"/>
        <end position="12"/>
    </location>
</feature>
<dbReference type="OrthoDB" id="3232670at2759"/>
<feature type="compositionally biased region" description="Basic and acidic residues" evidence="1">
    <location>
        <begin position="232"/>
        <end position="242"/>
    </location>
</feature>
<feature type="compositionally biased region" description="Low complexity" evidence="1">
    <location>
        <begin position="104"/>
        <end position="123"/>
    </location>
</feature>
<gene>
    <name evidence="2" type="ORF">E1B28_002839</name>
</gene>
<accession>A0A9P7RPY5</accession>
<feature type="compositionally biased region" description="Low complexity" evidence="1">
    <location>
        <begin position="246"/>
        <end position="261"/>
    </location>
</feature>
<protein>
    <submittedName>
        <fullName evidence="2">Uncharacterized protein</fullName>
    </submittedName>
</protein>
<feature type="region of interest" description="Disordered" evidence="1">
    <location>
        <begin position="1"/>
        <end position="142"/>
    </location>
</feature>
<dbReference type="RefSeq" id="XP_043003394.1">
    <property type="nucleotide sequence ID" value="XM_043159788.1"/>
</dbReference>
<dbReference type="KEGG" id="more:E1B28_002839"/>
<feature type="compositionally biased region" description="Basic and acidic residues" evidence="1">
    <location>
        <begin position="132"/>
        <end position="142"/>
    </location>
</feature>
<name>A0A9P7RPY5_9AGAR</name>
<feature type="region of interest" description="Disordered" evidence="1">
    <location>
        <begin position="356"/>
        <end position="379"/>
    </location>
</feature>
<evidence type="ECO:0000313" key="3">
    <source>
        <dbReference type="Proteomes" id="UP001049176"/>
    </source>
</evidence>
<feature type="compositionally biased region" description="Basic and acidic residues" evidence="1">
    <location>
        <begin position="43"/>
        <end position="54"/>
    </location>
</feature>
<dbReference type="Proteomes" id="UP001049176">
    <property type="component" value="Chromosome 10"/>
</dbReference>
<dbReference type="EMBL" id="CM032190">
    <property type="protein sequence ID" value="KAG7086923.1"/>
    <property type="molecule type" value="Genomic_DNA"/>
</dbReference>
<keyword evidence="3" id="KW-1185">Reference proteome</keyword>
<proteinExistence type="predicted"/>
<dbReference type="GeneID" id="66071915"/>
<feature type="compositionally biased region" description="Polar residues" evidence="1">
    <location>
        <begin position="288"/>
        <end position="335"/>
    </location>
</feature>
<dbReference type="AlphaFoldDB" id="A0A9P7RPY5"/>
<sequence length="395" mass="42907">MPSSVRSSQTAQSRRRPPSPVSMYGSGSGFCVGPPNRPPRPLVLEKKPKAEAKTHTRLNSASTSTSAALSESSSSTTPSNASLKSASTKSFGFPTSWKKRGKQSSSTTSSTSLPASSSISETTPTRTRFRSHASEEFLDHIPSEAENRLRQLNKAARMFGERVPPEYILYGASPTTSPLPLGDEPTDPVLPVLDELEPIDVPVTNFMLAPPEEMSPPSFCRCGTSSPVLPSKDYDEVEHNGEAEPESPTLTPSSPAPSTKKLATDSLEPLNTTTPFLLRHPRPKPRASNKSLPSVENGVQETPKTTTGQPRSSLTRPQTSYAGSTRSWDESTSSYPRPDSPFLESAVPIHTWISTTWSSPKNEGRIARQNCGQGWSGEWNRSDMQDVITKLRQLK</sequence>